<dbReference type="OrthoDB" id="8776025at2"/>
<protein>
    <recommendedName>
        <fullName evidence="4">DUF3306 domain-containing protein</fullName>
    </recommendedName>
</protein>
<dbReference type="eggNOG" id="ENOG5032ZGA">
    <property type="taxonomic scope" value="Bacteria"/>
</dbReference>
<feature type="region of interest" description="Disordered" evidence="1">
    <location>
        <begin position="20"/>
        <end position="64"/>
    </location>
</feature>
<sequence>MSRGFLSRWSRRKLAAVAQAEAAAQPAGAPPAPLRTHAADPLPLAPATPDAAADAAGGAEAQLPPVESLSLSSDFTAFLKEEVSEALRRKALQKLFSDPHFNRMDGLDIYIDDYSQPDPIPPEILAKLQHAREWLMDDATAQPAPEGATALVDAAPVDGERGRGTTAEPAAAVECASAQAATAPGGRCVDDLSGAVSSEPPQESGQNAP</sequence>
<reference evidence="2 3" key="2">
    <citation type="journal article" date="2012" name="Stand. Genomic Sci.">
        <title>Complete genome sequence of Thauera aminoaromatica strain MZ1T.</title>
        <authorList>
            <person name="Jiang K."/>
            <person name="Sanseverino J."/>
            <person name="Chauhan A."/>
            <person name="Lucas S."/>
            <person name="Copeland A."/>
            <person name="Lapidus A."/>
            <person name="Del Rio T.G."/>
            <person name="Dalin E."/>
            <person name="Tice H."/>
            <person name="Bruce D."/>
            <person name="Goodwin L."/>
            <person name="Pitluck S."/>
            <person name="Sims D."/>
            <person name="Brettin T."/>
            <person name="Detter J.C."/>
            <person name="Han C."/>
            <person name="Chang Y.J."/>
            <person name="Larimer F."/>
            <person name="Land M."/>
            <person name="Hauser L."/>
            <person name="Kyrpides N.C."/>
            <person name="Mikhailova N."/>
            <person name="Moser S."/>
            <person name="Jegier P."/>
            <person name="Close D."/>
            <person name="Debruyn J.M."/>
            <person name="Wang Y."/>
            <person name="Layton A.C."/>
            <person name="Allen M.S."/>
            <person name="Sayler G.S."/>
        </authorList>
    </citation>
    <scope>NUCLEOTIDE SEQUENCE [LARGE SCALE GENOMIC DNA]</scope>
    <source>
        <strain evidence="2 3">MZ1T</strain>
    </source>
</reference>
<gene>
    <name evidence="2" type="ordered locus">Tmz1t_3713</name>
</gene>
<reference evidence="3" key="1">
    <citation type="submission" date="2009-05" db="EMBL/GenBank/DDBJ databases">
        <title>Complete sequence of chromosome of Thauera sp. MZ1T.</title>
        <authorList>
            <consortium name="US DOE Joint Genome Institute"/>
            <person name="Lucas S."/>
            <person name="Copeland A."/>
            <person name="Lapidus A."/>
            <person name="Glavina del Rio T."/>
            <person name="Dalin E."/>
            <person name="Tice H."/>
            <person name="Bruce D."/>
            <person name="Goodwin L."/>
            <person name="Pitluck S."/>
            <person name="Sims D."/>
            <person name="Brettin T."/>
            <person name="Detter J.C."/>
            <person name="Han C."/>
            <person name="Larimer F."/>
            <person name="Land M."/>
            <person name="Hauser L."/>
            <person name="Kyrpides N."/>
            <person name="Mikhailova N."/>
            <person name="Sayler G.S."/>
        </authorList>
    </citation>
    <scope>NUCLEOTIDE SEQUENCE [LARGE SCALE GENOMIC DNA]</scope>
    <source>
        <strain evidence="3">MZ1T</strain>
    </source>
</reference>
<accession>C4KCB5</accession>
<feature type="region of interest" description="Disordered" evidence="1">
    <location>
        <begin position="180"/>
        <end position="209"/>
    </location>
</feature>
<dbReference type="Pfam" id="PF11748">
    <property type="entry name" value="DUF3306"/>
    <property type="match status" value="1"/>
</dbReference>
<dbReference type="InterPro" id="IPR021735">
    <property type="entry name" value="DUF3306"/>
</dbReference>
<evidence type="ECO:0000313" key="3">
    <source>
        <dbReference type="Proteomes" id="UP000002186"/>
    </source>
</evidence>
<proteinExistence type="predicted"/>
<dbReference type="AlphaFoldDB" id="C4KCB5"/>
<dbReference type="EMBL" id="CP001281">
    <property type="protein sequence ID" value="ACR02306.1"/>
    <property type="molecule type" value="Genomic_DNA"/>
</dbReference>
<evidence type="ECO:0008006" key="4">
    <source>
        <dbReference type="Google" id="ProtNLM"/>
    </source>
</evidence>
<evidence type="ECO:0000313" key="2">
    <source>
        <dbReference type="EMBL" id="ACR02306.1"/>
    </source>
</evidence>
<keyword evidence="3" id="KW-1185">Reference proteome</keyword>
<dbReference type="HOGENOM" id="CLU_102164_1_0_4"/>
<feature type="compositionally biased region" description="Polar residues" evidence="1">
    <location>
        <begin position="195"/>
        <end position="209"/>
    </location>
</feature>
<organism evidence="2 3">
    <name type="scientific">Thauera aminoaromatica</name>
    <dbReference type="NCBI Taxonomy" id="164330"/>
    <lineage>
        <taxon>Bacteria</taxon>
        <taxon>Pseudomonadati</taxon>
        <taxon>Pseudomonadota</taxon>
        <taxon>Betaproteobacteria</taxon>
        <taxon>Rhodocyclales</taxon>
        <taxon>Zoogloeaceae</taxon>
        <taxon>Thauera</taxon>
    </lineage>
</organism>
<dbReference type="KEGG" id="tmz:Tmz1t_3713"/>
<evidence type="ECO:0000256" key="1">
    <source>
        <dbReference type="SAM" id="MobiDB-lite"/>
    </source>
</evidence>
<dbReference type="Proteomes" id="UP000002186">
    <property type="component" value="Chromosome"/>
</dbReference>
<name>C4KCB5_THASP</name>
<dbReference type="STRING" id="85643.Tmz1t_3713"/>
<dbReference type="RefSeq" id="WP_012586084.1">
    <property type="nucleotide sequence ID" value="NC_011662.2"/>
</dbReference>
<feature type="compositionally biased region" description="Low complexity" evidence="1">
    <location>
        <begin position="39"/>
        <end position="64"/>
    </location>
</feature>